<evidence type="ECO:0000256" key="2">
    <source>
        <dbReference type="ARBA" id="ARBA00022645"/>
    </source>
</evidence>
<proteinExistence type="inferred from homology"/>
<keyword evidence="9" id="KW-0645">Protease</keyword>
<keyword evidence="4" id="KW-0418">Kinase</keyword>
<feature type="compositionally biased region" description="Basic and acidic residues" evidence="7">
    <location>
        <begin position="353"/>
        <end position="364"/>
    </location>
</feature>
<reference evidence="9" key="1">
    <citation type="journal article" date="2020" name="Fungal Divers.">
        <title>Resolving the Mortierellaceae phylogeny through synthesis of multi-gene phylogenetics and phylogenomics.</title>
        <authorList>
            <person name="Vandepol N."/>
            <person name="Liber J."/>
            <person name="Desiro A."/>
            <person name="Na H."/>
            <person name="Kennedy M."/>
            <person name="Barry K."/>
            <person name="Grigoriev I.V."/>
            <person name="Miller A.N."/>
            <person name="O'Donnell K."/>
            <person name="Stajich J.E."/>
            <person name="Bonito G."/>
        </authorList>
    </citation>
    <scope>NUCLEOTIDE SEQUENCE</scope>
    <source>
        <strain evidence="9">NVP1</strain>
    </source>
</reference>
<dbReference type="EMBL" id="JAAAUY010000313">
    <property type="protein sequence ID" value="KAF9331589.1"/>
    <property type="molecule type" value="Genomic_DNA"/>
</dbReference>
<dbReference type="SUPFAM" id="SSF53613">
    <property type="entry name" value="Ribokinase-like"/>
    <property type="match status" value="1"/>
</dbReference>
<evidence type="ECO:0000256" key="4">
    <source>
        <dbReference type="ARBA" id="ARBA00022777"/>
    </source>
</evidence>
<dbReference type="InterPro" id="IPR029058">
    <property type="entry name" value="AB_hydrolase_fold"/>
</dbReference>
<dbReference type="CDD" id="cd01174">
    <property type="entry name" value="ribokinase"/>
    <property type="match status" value="1"/>
</dbReference>
<dbReference type="Gene3D" id="3.40.50.1820">
    <property type="entry name" value="alpha/beta hydrolase"/>
    <property type="match status" value="2"/>
</dbReference>
<dbReference type="Pfam" id="PF00294">
    <property type="entry name" value="PfkB"/>
    <property type="match status" value="1"/>
</dbReference>
<feature type="region of interest" description="Disordered" evidence="7">
    <location>
        <begin position="346"/>
        <end position="376"/>
    </location>
</feature>
<dbReference type="SUPFAM" id="SSF53474">
    <property type="entry name" value="alpha/beta-Hydrolases"/>
    <property type="match status" value="1"/>
</dbReference>
<comment type="similarity">
    <text evidence="1">Belongs to the peptidase S10 family.</text>
</comment>
<dbReference type="PANTHER" id="PTHR10584:SF166">
    <property type="entry name" value="RIBOKINASE"/>
    <property type="match status" value="1"/>
</dbReference>
<dbReference type="InterPro" id="IPR018202">
    <property type="entry name" value="Ser_caboxypep_ser_AS"/>
</dbReference>
<evidence type="ECO:0000259" key="8">
    <source>
        <dbReference type="Pfam" id="PF00294"/>
    </source>
</evidence>
<dbReference type="GO" id="GO:0004747">
    <property type="term" value="F:ribokinase activity"/>
    <property type="evidence" value="ECO:0007669"/>
    <property type="project" value="InterPro"/>
</dbReference>
<dbReference type="AlphaFoldDB" id="A0A9P5VM04"/>
<accession>A0A9P5VM04</accession>
<keyword evidence="3" id="KW-0808">Transferase</keyword>
<evidence type="ECO:0000256" key="5">
    <source>
        <dbReference type="ARBA" id="ARBA00023180"/>
    </source>
</evidence>
<dbReference type="PROSITE" id="PS00560">
    <property type="entry name" value="CARBOXYPEPT_SER_HIS"/>
    <property type="match status" value="1"/>
</dbReference>
<evidence type="ECO:0000256" key="1">
    <source>
        <dbReference type="ARBA" id="ARBA00009431"/>
    </source>
</evidence>
<dbReference type="GO" id="GO:0003723">
    <property type="term" value="F:RNA binding"/>
    <property type="evidence" value="ECO:0007669"/>
    <property type="project" value="UniProtKB-UniRule"/>
</dbReference>
<dbReference type="InterPro" id="IPR029056">
    <property type="entry name" value="Ribokinase-like"/>
</dbReference>
<dbReference type="PRINTS" id="PR00724">
    <property type="entry name" value="CRBOXYPTASEC"/>
</dbReference>
<evidence type="ECO:0000256" key="3">
    <source>
        <dbReference type="ARBA" id="ARBA00022679"/>
    </source>
</evidence>
<feature type="compositionally biased region" description="Basic and acidic residues" evidence="7">
    <location>
        <begin position="423"/>
        <end position="432"/>
    </location>
</feature>
<evidence type="ECO:0000256" key="7">
    <source>
        <dbReference type="SAM" id="MobiDB-lite"/>
    </source>
</evidence>
<dbReference type="Proteomes" id="UP000696485">
    <property type="component" value="Unassembled WGS sequence"/>
</dbReference>
<dbReference type="InterPro" id="IPR001563">
    <property type="entry name" value="Peptidase_S10"/>
</dbReference>
<dbReference type="GO" id="GO:0006508">
    <property type="term" value="P:proteolysis"/>
    <property type="evidence" value="ECO:0007669"/>
    <property type="project" value="UniProtKB-KW"/>
</dbReference>
<evidence type="ECO:0000313" key="9">
    <source>
        <dbReference type="EMBL" id="KAF9331589.1"/>
    </source>
</evidence>
<keyword evidence="5" id="KW-0325">Glycoprotein</keyword>
<dbReference type="GO" id="GO:0006014">
    <property type="term" value="P:D-ribose metabolic process"/>
    <property type="evidence" value="ECO:0007669"/>
    <property type="project" value="InterPro"/>
</dbReference>
<sequence>MAQAQTKDDYLVRNLPDLSAEDAEQLMQYAGHIALEPEMESQLFFWLVTNRTIPKKSKLASPGCSSADGYFLEAGPLRFVNGALTLNKAGWHEFANVLFLDQPVGTGFSITSNQMLNTLGEVTEHFIAFMKAFYAVFPERAQDDVYIAGESYAGTYIPYFVKAILERNDVLQPGEQAINLQGAMIGNGWTDPLHQYTSYIPYVQKYNISTPVMLEKMENQMNYCMDSMRLQDRITQDPCERLVEIVLEASKTGGQQDLICNHIGTEYMISNLTWDGARGFQDVRTVGWTVEDTPAGEWQIQRNLSYVLIYNSSHMVPYDVPLVTLDMINRFIGIDPKLQSFASRLETDTVDEPPPKGEKQDINQEKSSYSSVNRRQRKLRGDGQWYPLNRQGDIHVDELDELVLESGIRESMDDDEEDDDEISDRRDERDSLNDSEDEDFQRKRYHRTISSSSYTVSAGGKGANQSVALGRAGANVYHAGKIGKDGEWVRKIMQDSGVDTSYIKVSEKEATGRAIIQLSQESHDNSIVLFPGTNHTVTLEEARHVLSHFGEGDWLVMQNEISSGGDIMRAAKECGLTICFNPSPFTNELPMEYPLHLVDYLLINEIEAQGLYSYLTASRSDADSVSSSSHITTSESFPVLEKAYGQISGIIITLGGDGLVARFRINEGDVQMKEFRMGIVKGQVVNTTGAGDTFAGYFVANLVRSQQLNQRFSPEQLRAALEEASHAASLAVGQEGAMDSIPVKEDVDEAIRVKEKLD</sequence>
<feature type="compositionally biased region" description="Acidic residues" evidence="7">
    <location>
        <begin position="412"/>
        <end position="422"/>
    </location>
</feature>
<feature type="domain" description="Carbohydrate kinase PfkB" evidence="8">
    <location>
        <begin position="445"/>
        <end position="742"/>
    </location>
</feature>
<evidence type="ECO:0000256" key="6">
    <source>
        <dbReference type="PROSITE-ProRule" id="PRU00117"/>
    </source>
</evidence>
<keyword evidence="9" id="KW-0378">Hydrolase</keyword>
<protein>
    <submittedName>
        <fullName evidence="9">Cell death protease</fullName>
    </submittedName>
</protein>
<dbReference type="PANTHER" id="PTHR10584">
    <property type="entry name" value="SUGAR KINASE"/>
    <property type="match status" value="1"/>
</dbReference>
<dbReference type="PROSITE" id="PS00131">
    <property type="entry name" value="CARBOXYPEPT_SER_SER"/>
    <property type="match status" value="1"/>
</dbReference>
<dbReference type="Pfam" id="PF00450">
    <property type="entry name" value="Peptidase_S10"/>
    <property type="match status" value="2"/>
</dbReference>
<keyword evidence="2" id="KW-0121">Carboxypeptidase</keyword>
<gene>
    <name evidence="9" type="primary">KEX1</name>
    <name evidence="9" type="ORF">BG006_005555</name>
</gene>
<organism evidence="9 10">
    <name type="scientific">Podila minutissima</name>
    <dbReference type="NCBI Taxonomy" id="64525"/>
    <lineage>
        <taxon>Eukaryota</taxon>
        <taxon>Fungi</taxon>
        <taxon>Fungi incertae sedis</taxon>
        <taxon>Mucoromycota</taxon>
        <taxon>Mortierellomycotina</taxon>
        <taxon>Mortierellomycetes</taxon>
        <taxon>Mortierellales</taxon>
        <taxon>Mortierellaceae</taxon>
        <taxon>Podila</taxon>
    </lineage>
</organism>
<dbReference type="InterPro" id="IPR011611">
    <property type="entry name" value="PfkB_dom"/>
</dbReference>
<dbReference type="GO" id="GO:0004185">
    <property type="term" value="F:serine-type carboxypeptidase activity"/>
    <property type="evidence" value="ECO:0007669"/>
    <property type="project" value="InterPro"/>
</dbReference>
<dbReference type="PROSITE" id="PS50084">
    <property type="entry name" value="KH_TYPE_1"/>
    <property type="match status" value="1"/>
</dbReference>
<keyword evidence="6" id="KW-0694">RNA-binding</keyword>
<dbReference type="Gene3D" id="3.40.1190.20">
    <property type="match status" value="1"/>
</dbReference>
<dbReference type="InterPro" id="IPR033124">
    <property type="entry name" value="Ser_caboxypep_his_AS"/>
</dbReference>
<evidence type="ECO:0000313" key="10">
    <source>
        <dbReference type="Proteomes" id="UP000696485"/>
    </source>
</evidence>
<dbReference type="InterPro" id="IPR011877">
    <property type="entry name" value="Ribokinase"/>
</dbReference>
<keyword evidence="10" id="KW-1185">Reference proteome</keyword>
<name>A0A9P5VM04_9FUNG</name>
<feature type="region of interest" description="Disordered" evidence="7">
    <location>
        <begin position="406"/>
        <end position="446"/>
    </location>
</feature>
<comment type="caution">
    <text evidence="9">The sequence shown here is derived from an EMBL/GenBank/DDBJ whole genome shotgun (WGS) entry which is preliminary data.</text>
</comment>